<gene>
    <name evidence="1" type="ORF">Patl1_17462</name>
</gene>
<reference evidence="2" key="1">
    <citation type="journal article" date="2023" name="G3 (Bethesda)">
        <title>Genome assembly and association tests identify interacting loci associated with vigor, precocity, and sex in interspecific pistachio rootstocks.</title>
        <authorList>
            <person name="Palmer W."/>
            <person name="Jacygrad E."/>
            <person name="Sagayaradj S."/>
            <person name="Cavanaugh K."/>
            <person name="Han R."/>
            <person name="Bertier L."/>
            <person name="Beede B."/>
            <person name="Kafkas S."/>
            <person name="Golino D."/>
            <person name="Preece J."/>
            <person name="Michelmore R."/>
        </authorList>
    </citation>
    <scope>NUCLEOTIDE SEQUENCE [LARGE SCALE GENOMIC DNA]</scope>
</reference>
<dbReference type="EMBL" id="CM047898">
    <property type="protein sequence ID" value="KAJ0106303.1"/>
    <property type="molecule type" value="Genomic_DNA"/>
</dbReference>
<sequence>MPTSQPKQKRVSVPKKGSLKEKKARFYIIRRCVFMLLCWRQDGD</sequence>
<protein>
    <submittedName>
        <fullName evidence="1">Uncharacterized protein</fullName>
    </submittedName>
</protein>
<name>A0ACC1C2X5_9ROSI</name>
<organism evidence="1 2">
    <name type="scientific">Pistacia atlantica</name>
    <dbReference type="NCBI Taxonomy" id="434234"/>
    <lineage>
        <taxon>Eukaryota</taxon>
        <taxon>Viridiplantae</taxon>
        <taxon>Streptophyta</taxon>
        <taxon>Embryophyta</taxon>
        <taxon>Tracheophyta</taxon>
        <taxon>Spermatophyta</taxon>
        <taxon>Magnoliopsida</taxon>
        <taxon>eudicotyledons</taxon>
        <taxon>Gunneridae</taxon>
        <taxon>Pentapetalae</taxon>
        <taxon>rosids</taxon>
        <taxon>malvids</taxon>
        <taxon>Sapindales</taxon>
        <taxon>Anacardiaceae</taxon>
        <taxon>Pistacia</taxon>
    </lineage>
</organism>
<accession>A0ACC1C2X5</accession>
<dbReference type="Proteomes" id="UP001164250">
    <property type="component" value="Chromosome 2"/>
</dbReference>
<evidence type="ECO:0000313" key="1">
    <source>
        <dbReference type="EMBL" id="KAJ0106303.1"/>
    </source>
</evidence>
<keyword evidence="2" id="KW-1185">Reference proteome</keyword>
<comment type="caution">
    <text evidence="1">The sequence shown here is derived from an EMBL/GenBank/DDBJ whole genome shotgun (WGS) entry which is preliminary data.</text>
</comment>
<proteinExistence type="predicted"/>
<evidence type="ECO:0000313" key="2">
    <source>
        <dbReference type="Proteomes" id="UP001164250"/>
    </source>
</evidence>